<dbReference type="Proteomes" id="UP000243793">
    <property type="component" value="Chromosome"/>
</dbReference>
<gene>
    <name evidence="2" type="ORF">CBP12_09655</name>
</gene>
<dbReference type="OrthoDB" id="9869075at2"/>
<keyword evidence="1" id="KW-0732">Signal</keyword>
<dbReference type="KEGG" id="ocm:CBP12_09655"/>
<reference evidence="3" key="1">
    <citation type="submission" date="2017-05" db="EMBL/GenBank/DDBJ databases">
        <authorList>
            <person name="Sung H."/>
        </authorList>
    </citation>
    <scope>NUCLEOTIDE SEQUENCE [LARGE SCALE GENOMIC DNA]</scope>
    <source>
        <strain evidence="3">AMac2203</strain>
    </source>
</reference>
<organism evidence="2 3">
    <name type="scientific">Oceanisphaera avium</name>
    <dbReference type="NCBI Taxonomy" id="1903694"/>
    <lineage>
        <taxon>Bacteria</taxon>
        <taxon>Pseudomonadati</taxon>
        <taxon>Pseudomonadota</taxon>
        <taxon>Gammaproteobacteria</taxon>
        <taxon>Aeromonadales</taxon>
        <taxon>Aeromonadaceae</taxon>
        <taxon>Oceanisphaera</taxon>
    </lineage>
</organism>
<evidence type="ECO:0000313" key="2">
    <source>
        <dbReference type="EMBL" id="ART80375.1"/>
    </source>
</evidence>
<feature type="chain" id="PRO_5012237125" description="DUF4878 domain-containing protein" evidence="1">
    <location>
        <begin position="23"/>
        <end position="120"/>
    </location>
</feature>
<dbReference type="RefSeq" id="WP_086964241.1">
    <property type="nucleotide sequence ID" value="NZ_CP021376.1"/>
</dbReference>
<keyword evidence="3" id="KW-1185">Reference proteome</keyword>
<evidence type="ECO:0000313" key="3">
    <source>
        <dbReference type="Proteomes" id="UP000243793"/>
    </source>
</evidence>
<dbReference type="EMBL" id="CP021376">
    <property type="protein sequence ID" value="ART80375.1"/>
    <property type="molecule type" value="Genomic_DNA"/>
</dbReference>
<proteinExistence type="predicted"/>
<protein>
    <recommendedName>
        <fullName evidence="4">DUF4878 domain-containing protein</fullName>
    </recommendedName>
</protein>
<accession>A0A1Y0D027</accession>
<evidence type="ECO:0000256" key="1">
    <source>
        <dbReference type="SAM" id="SignalP"/>
    </source>
</evidence>
<sequence>MTIPSKVAKLGALLALATLLTACNGAPSDAQVRQALEAQIQQDLKQVSGISGLAGPKFEEMAESMMPKIDNISPQGCEAAGNDIYNCTVESTVTVMGVSNTNMQEFSFKKNQAGEWKVIR</sequence>
<dbReference type="AlphaFoldDB" id="A0A1Y0D027"/>
<dbReference type="PROSITE" id="PS51257">
    <property type="entry name" value="PROKAR_LIPOPROTEIN"/>
    <property type="match status" value="1"/>
</dbReference>
<name>A0A1Y0D027_9GAMM</name>
<feature type="signal peptide" evidence="1">
    <location>
        <begin position="1"/>
        <end position="22"/>
    </location>
</feature>
<evidence type="ECO:0008006" key="4">
    <source>
        <dbReference type="Google" id="ProtNLM"/>
    </source>
</evidence>